<dbReference type="AlphaFoldDB" id="A0AAD2JXX5"/>
<protein>
    <submittedName>
        <fullName evidence="3">Uncharacterized protein</fullName>
    </submittedName>
</protein>
<keyword evidence="4" id="KW-1185">Reference proteome</keyword>
<comment type="caution">
    <text evidence="3">The sequence shown here is derived from an EMBL/GenBank/DDBJ whole genome shotgun (WGS) entry which is preliminary data.</text>
</comment>
<gene>
    <name evidence="2" type="ORF">MYCIT1_LOCUS10091</name>
    <name evidence="3" type="ORF">MYCIT1_LOCUS11033</name>
</gene>
<keyword evidence="1" id="KW-1133">Transmembrane helix</keyword>
<accession>A0AAD2JXX5</accession>
<dbReference type="EMBL" id="CAVNYO010000137">
    <property type="protein sequence ID" value="CAK5268032.1"/>
    <property type="molecule type" value="Genomic_DNA"/>
</dbReference>
<evidence type="ECO:0000313" key="4">
    <source>
        <dbReference type="Proteomes" id="UP001295794"/>
    </source>
</evidence>
<sequence>MRMHGDIEMTYKWDEILTPKHDGPFHPGAPDPISPARWSSFPGSPRHLVCVGKFSISSTPGAYPGCISYSSCVFSGGALAVLVPLAAAAARSLALLRLFKIFFRLLTARFISRSSP</sequence>
<keyword evidence="1" id="KW-0812">Transmembrane</keyword>
<proteinExistence type="predicted"/>
<evidence type="ECO:0000313" key="2">
    <source>
        <dbReference type="EMBL" id="CAK5267516.1"/>
    </source>
</evidence>
<organism evidence="3 4">
    <name type="scientific">Mycena citricolor</name>
    <dbReference type="NCBI Taxonomy" id="2018698"/>
    <lineage>
        <taxon>Eukaryota</taxon>
        <taxon>Fungi</taxon>
        <taxon>Dikarya</taxon>
        <taxon>Basidiomycota</taxon>
        <taxon>Agaricomycotina</taxon>
        <taxon>Agaricomycetes</taxon>
        <taxon>Agaricomycetidae</taxon>
        <taxon>Agaricales</taxon>
        <taxon>Marasmiineae</taxon>
        <taxon>Mycenaceae</taxon>
        <taxon>Mycena</taxon>
    </lineage>
</organism>
<reference evidence="3" key="1">
    <citation type="submission" date="2023-11" db="EMBL/GenBank/DDBJ databases">
        <authorList>
            <person name="De Vega J J."/>
            <person name="De Vega J J."/>
        </authorList>
    </citation>
    <scope>NUCLEOTIDE SEQUENCE</scope>
</reference>
<evidence type="ECO:0000256" key="1">
    <source>
        <dbReference type="SAM" id="Phobius"/>
    </source>
</evidence>
<keyword evidence="1" id="KW-0472">Membrane</keyword>
<dbReference type="EMBL" id="CAVNYO010000124">
    <property type="protein sequence ID" value="CAK5267516.1"/>
    <property type="molecule type" value="Genomic_DNA"/>
</dbReference>
<evidence type="ECO:0000313" key="3">
    <source>
        <dbReference type="EMBL" id="CAK5268032.1"/>
    </source>
</evidence>
<feature type="transmembrane region" description="Helical" evidence="1">
    <location>
        <begin position="78"/>
        <end position="99"/>
    </location>
</feature>
<dbReference type="Proteomes" id="UP001295794">
    <property type="component" value="Unassembled WGS sequence"/>
</dbReference>
<name>A0AAD2JXX5_9AGAR</name>